<reference evidence="3 4" key="1">
    <citation type="submission" date="2020-12" db="EMBL/GenBank/DDBJ databases">
        <title>Oil enriched cultivation method for isolating marine PHA-producing bacteria.</title>
        <authorList>
            <person name="Zheng W."/>
            <person name="Yu S."/>
            <person name="Huang Y."/>
        </authorList>
    </citation>
    <scope>NUCLEOTIDE SEQUENCE [LARGE SCALE GENOMIC DNA]</scope>
    <source>
        <strain evidence="3 4">SN0-2</strain>
    </source>
</reference>
<dbReference type="EMBL" id="JAEKJR010000001">
    <property type="protein sequence ID" value="MBN8429461.1"/>
    <property type="molecule type" value="Genomic_DNA"/>
</dbReference>
<organism evidence="3 4">
    <name type="scientific">Microbulbifer salipaludis</name>
    <dbReference type="NCBI Taxonomy" id="187980"/>
    <lineage>
        <taxon>Bacteria</taxon>
        <taxon>Pseudomonadati</taxon>
        <taxon>Pseudomonadota</taxon>
        <taxon>Gammaproteobacteria</taxon>
        <taxon>Cellvibrionales</taxon>
        <taxon>Microbulbiferaceae</taxon>
        <taxon>Microbulbifer</taxon>
    </lineage>
</organism>
<keyword evidence="4" id="KW-1185">Reference proteome</keyword>
<evidence type="ECO:0000259" key="1">
    <source>
        <dbReference type="Pfam" id="PF00534"/>
    </source>
</evidence>
<name>A0ABS3E2E6_9GAMM</name>
<dbReference type="SUPFAM" id="SSF53756">
    <property type="entry name" value="UDP-Glycosyltransferase/glycogen phosphorylase"/>
    <property type="match status" value="1"/>
</dbReference>
<dbReference type="InterPro" id="IPR028098">
    <property type="entry name" value="Glyco_trans_4-like_N"/>
</dbReference>
<sequence>MHGASNIAVLIPEFPGQTHIFFWREIQALRDSGQNAYIVSTRKPREKNFHEFCENLHDTFYLSPMPVLRVLGFCLGHLFWLMRALAYCIRLKGSFRTRLRTCLFIPFAANLIIYSKSKDIHHIHVHSSADAAHVAALAALSGSFTYSVCIHGNLNQYGDNHQFKLQSAACIITVTKPLKAEVLATIPDYPPERVHVLPMGVDISKFLPRSYSDRHDKPYIITSVSRLAFVKGHTFALRALAELPEDIEFRYQIVGDGEMRSKLEQEVESLGLAGKVEFLGFRREGEVYEILQNTDVFMLTSFGFGEAAPVAIMEAMACGVAPICSIIGGTKDMISDNHDGLLVQQKSVDDIKRALLYLLQDPARLKIIGKNARDTAEKRFCHRSSANTLLQHIIHC</sequence>
<feature type="domain" description="Glycosyl transferase family 1" evidence="1">
    <location>
        <begin position="215"/>
        <end position="374"/>
    </location>
</feature>
<evidence type="ECO:0000313" key="4">
    <source>
        <dbReference type="Proteomes" id="UP000664293"/>
    </source>
</evidence>
<dbReference type="Proteomes" id="UP000664293">
    <property type="component" value="Unassembled WGS sequence"/>
</dbReference>
<dbReference type="Gene3D" id="3.40.50.2000">
    <property type="entry name" value="Glycogen Phosphorylase B"/>
    <property type="match status" value="2"/>
</dbReference>
<dbReference type="Pfam" id="PF00534">
    <property type="entry name" value="Glycos_transf_1"/>
    <property type="match status" value="1"/>
</dbReference>
<proteinExistence type="predicted"/>
<dbReference type="PANTHER" id="PTHR12526">
    <property type="entry name" value="GLYCOSYLTRANSFERASE"/>
    <property type="match status" value="1"/>
</dbReference>
<dbReference type="Pfam" id="PF13439">
    <property type="entry name" value="Glyco_transf_4"/>
    <property type="match status" value="1"/>
</dbReference>
<comment type="caution">
    <text evidence="3">The sequence shown here is derived from an EMBL/GenBank/DDBJ whole genome shotgun (WGS) entry which is preliminary data.</text>
</comment>
<gene>
    <name evidence="3" type="ORF">JF535_01230</name>
</gene>
<dbReference type="CDD" id="cd03801">
    <property type="entry name" value="GT4_PimA-like"/>
    <property type="match status" value="1"/>
</dbReference>
<accession>A0ABS3E2E6</accession>
<evidence type="ECO:0000259" key="2">
    <source>
        <dbReference type="Pfam" id="PF13439"/>
    </source>
</evidence>
<feature type="domain" description="Glycosyltransferase subfamily 4-like N-terminal" evidence="2">
    <location>
        <begin position="98"/>
        <end position="204"/>
    </location>
</feature>
<dbReference type="RefSeq" id="WP_206998149.1">
    <property type="nucleotide sequence ID" value="NZ_JAEKJR010000001.1"/>
</dbReference>
<dbReference type="InterPro" id="IPR001296">
    <property type="entry name" value="Glyco_trans_1"/>
</dbReference>
<evidence type="ECO:0000313" key="3">
    <source>
        <dbReference type="EMBL" id="MBN8429461.1"/>
    </source>
</evidence>
<protein>
    <submittedName>
        <fullName evidence="3">Glycosyltransferase family 4 protein</fullName>
    </submittedName>
</protein>
<dbReference type="PANTHER" id="PTHR12526:SF630">
    <property type="entry name" value="GLYCOSYLTRANSFERASE"/>
    <property type="match status" value="1"/>
</dbReference>